<dbReference type="Proteomes" id="UP000186277">
    <property type="component" value="Unassembled WGS sequence"/>
</dbReference>
<accession>A0A1Q5U5N5</accession>
<proteinExistence type="predicted"/>
<reference evidence="4 5" key="1">
    <citation type="submission" date="2016-09" db="EMBL/GenBank/DDBJ databases">
        <title>Xenorhabdus thuongxuanensis sp. nov. and Xenorhabdus eapokensis sp. nov., isolated from Steinernema species.</title>
        <authorList>
            <person name="Kaempfer P."/>
            <person name="Tobias N.J."/>
            <person name="Phan Ke L."/>
            <person name="Bode H.B."/>
            <person name="Glaeser S.P."/>
        </authorList>
    </citation>
    <scope>NUCLEOTIDE SEQUENCE [LARGE SCALE GENOMIC DNA]</scope>
    <source>
        <strain evidence="4 5">30TX1</strain>
    </source>
</reference>
<comment type="caution">
    <text evidence="4">The sequence shown here is derived from an EMBL/GenBank/DDBJ whole genome shotgun (WGS) entry which is preliminary data.</text>
</comment>
<evidence type="ECO:0000313" key="5">
    <source>
        <dbReference type="Proteomes" id="UP000186277"/>
    </source>
</evidence>
<dbReference type="EMBL" id="MKGR01000006">
    <property type="protein sequence ID" value="OKP07792.1"/>
    <property type="molecule type" value="Genomic_DNA"/>
</dbReference>
<dbReference type="SUPFAM" id="SSF56563">
    <property type="entry name" value="Major capsid protein gp5"/>
    <property type="match status" value="1"/>
</dbReference>
<gene>
    <name evidence="4" type="ORF">Xentx_01187</name>
</gene>
<dbReference type="AlphaFoldDB" id="A0A1Q5U5N5"/>
<dbReference type="Gene3D" id="3.30.2320.10">
    <property type="entry name" value="hypothetical protein PF0899 domain"/>
    <property type="match status" value="1"/>
</dbReference>
<feature type="domain" description="Phage capsid-like C-terminal" evidence="3">
    <location>
        <begin position="130"/>
        <end position="397"/>
    </location>
</feature>
<sequence>MSNTIEMLQNLSAKIEAANSQFNAKAEEALNEAKKVGGLSTETKASVDKMAAELNTLREAEKSIKAELGELQQHVAQMPLQNAVHVAQTLGQQVISAELMKEVNGNISANRRIPVPVQAALTTPQLPDRVIEPHRLPEIDVKPRHRLFIRDLIAGGTTTSNAIFWVQQTGFTNKAAAVPEGTAKPYSDIAFATQITPVATLAHMFKASKQVLDDFGQLKSLIDSEMRYGLKFVEEQQILFGDGANGNIKGIVPQASQYKAEIKVEKATAIDDIRLAMLQAQLALLPPSGIVTHFVDWATVELIKDSLGRYLLSNPQGYTTPTLWGLPVIATDVAAFRGKFLVGAFDSAAQIFDREQMNIVISSENTDDFEKNMISIRCEERLALAVKRPEAFIYGDFTVSAATKG</sequence>
<dbReference type="Gene3D" id="3.30.2400.10">
    <property type="entry name" value="Major capsid protein gp5"/>
    <property type="match status" value="1"/>
</dbReference>
<evidence type="ECO:0000313" key="4">
    <source>
        <dbReference type="EMBL" id="OKP07792.1"/>
    </source>
</evidence>
<dbReference type="InterPro" id="IPR024455">
    <property type="entry name" value="Phage_capsid"/>
</dbReference>
<keyword evidence="2" id="KW-0175">Coiled coil</keyword>
<dbReference type="RefSeq" id="WP_074019350.1">
    <property type="nucleotide sequence ID" value="NZ_CAWMWP010000087.1"/>
</dbReference>
<protein>
    <submittedName>
        <fullName evidence="4">Capsid protein</fullName>
    </submittedName>
</protein>
<organism evidence="4 5">
    <name type="scientific">Xenorhabdus thuongxuanensis</name>
    <dbReference type="NCBI Taxonomy" id="1873484"/>
    <lineage>
        <taxon>Bacteria</taxon>
        <taxon>Pseudomonadati</taxon>
        <taxon>Pseudomonadota</taxon>
        <taxon>Gammaproteobacteria</taxon>
        <taxon>Enterobacterales</taxon>
        <taxon>Morganellaceae</taxon>
        <taxon>Xenorhabdus</taxon>
    </lineage>
</organism>
<comment type="subcellular location">
    <subcellularLocation>
        <location evidence="1">Virion</location>
    </subcellularLocation>
</comment>
<dbReference type="NCBIfam" id="TIGR01554">
    <property type="entry name" value="major_cap_HK97"/>
    <property type="match status" value="1"/>
</dbReference>
<evidence type="ECO:0000259" key="3">
    <source>
        <dbReference type="Pfam" id="PF05065"/>
    </source>
</evidence>
<dbReference type="InterPro" id="IPR054612">
    <property type="entry name" value="Phage_capsid-like_C"/>
</dbReference>
<keyword evidence="5" id="KW-1185">Reference proteome</keyword>
<evidence type="ECO:0000256" key="1">
    <source>
        <dbReference type="ARBA" id="ARBA00004328"/>
    </source>
</evidence>
<evidence type="ECO:0000256" key="2">
    <source>
        <dbReference type="SAM" id="Coils"/>
    </source>
</evidence>
<dbReference type="Pfam" id="PF05065">
    <property type="entry name" value="Phage_capsid"/>
    <property type="match status" value="1"/>
</dbReference>
<dbReference type="OrthoDB" id="637859at2"/>
<name>A0A1Q5U5N5_9GAMM</name>
<feature type="coiled-coil region" evidence="2">
    <location>
        <begin position="1"/>
        <end position="77"/>
    </location>
</feature>